<gene>
    <name evidence="1" type="primary">czcB2</name>
    <name evidence="1" type="ORF">HCR_06840</name>
</gene>
<sequence length="364" mass="39041">MKKNVKIVAGIVVVAMIVMLAVRAVKHKKAEEAMIPPAKEYAVVVSSVTPKMEEVTLTLPFIAVVQNENDTVVASKLSARVVMIDKAGAHVKKGEVVAKLDTTDLFAKLQGIKAQMIAAKEEMAARKTSLANLETVHERTRKLLEVQGASQEEFDAEVSKIAAAKAAIAGVKAKMELLVSSAKEVANLIDYAVIEAPVSGTVGKAFVNPGDLAMPGKPLLEISAKAGDYLMVRLPDNLPAEQMIYNGKTYRLYPLNHTYNGLKEYRSLPLNSGLQTGEKRDVDIVVYKGRGVMLPVDALLNKNGKHLVLTVEHGHAVAHDTKIVAEGEQGIVVAEEGIVGKPVVVAKPDLLLKLLTGIAVVVKK</sequence>
<evidence type="ECO:0000313" key="1">
    <source>
        <dbReference type="EMBL" id="BDY12372.1"/>
    </source>
</evidence>
<dbReference type="PANTHER" id="PTHR30469:SF15">
    <property type="entry name" value="HLYD FAMILY OF SECRETION PROTEINS"/>
    <property type="match status" value="1"/>
</dbReference>
<keyword evidence="2" id="KW-1185">Reference proteome</keyword>
<evidence type="ECO:0000313" key="2">
    <source>
        <dbReference type="Proteomes" id="UP001321445"/>
    </source>
</evidence>
<dbReference type="Proteomes" id="UP001321445">
    <property type="component" value="Chromosome"/>
</dbReference>
<dbReference type="Gene3D" id="2.40.50.100">
    <property type="match status" value="1"/>
</dbReference>
<reference evidence="1 2" key="1">
    <citation type="submission" date="2023-03" db="EMBL/GenBank/DDBJ databases">
        <title>Description of Hydrogenimonas sp. ISO32.</title>
        <authorList>
            <person name="Mino S."/>
            <person name="Fukazawa S."/>
            <person name="Sawabe T."/>
        </authorList>
    </citation>
    <scope>NUCLEOTIDE SEQUENCE [LARGE SCALE GENOMIC DNA]</scope>
    <source>
        <strain evidence="1 2">ISO32</strain>
    </source>
</reference>
<proteinExistence type="predicted"/>
<name>A0ABM8FJA5_9BACT</name>
<organism evidence="1 2">
    <name type="scientific">Hydrogenimonas cancrithermarum</name>
    <dbReference type="NCBI Taxonomy" id="2993563"/>
    <lineage>
        <taxon>Bacteria</taxon>
        <taxon>Pseudomonadati</taxon>
        <taxon>Campylobacterota</taxon>
        <taxon>Epsilonproteobacteria</taxon>
        <taxon>Campylobacterales</taxon>
        <taxon>Hydrogenimonadaceae</taxon>
        <taxon>Hydrogenimonas</taxon>
    </lineage>
</organism>
<dbReference type="Gene3D" id="1.10.287.470">
    <property type="entry name" value="Helix hairpin bin"/>
    <property type="match status" value="1"/>
</dbReference>
<dbReference type="EMBL" id="AP027370">
    <property type="protein sequence ID" value="BDY12372.1"/>
    <property type="molecule type" value="Genomic_DNA"/>
</dbReference>
<protein>
    <submittedName>
        <fullName evidence="1">Cation efflux system (CzcB-like)</fullName>
    </submittedName>
</protein>
<dbReference type="PANTHER" id="PTHR30469">
    <property type="entry name" value="MULTIDRUG RESISTANCE PROTEIN MDTA"/>
    <property type="match status" value="1"/>
</dbReference>
<dbReference type="SUPFAM" id="SSF111369">
    <property type="entry name" value="HlyD-like secretion proteins"/>
    <property type="match status" value="1"/>
</dbReference>
<accession>A0ABM8FJA5</accession>
<dbReference type="RefSeq" id="WP_286337571.1">
    <property type="nucleotide sequence ID" value="NZ_AP027370.1"/>
</dbReference>